<comment type="caution">
    <text evidence="1">The sequence shown here is derived from an EMBL/GenBank/DDBJ whole genome shotgun (WGS) entry which is preliminary data.</text>
</comment>
<dbReference type="Gene3D" id="2.60.120.200">
    <property type="match status" value="1"/>
</dbReference>
<feature type="non-terminal residue" evidence="1">
    <location>
        <position position="1"/>
    </location>
</feature>
<gene>
    <name evidence="1" type="ORF">M9458_004895</name>
</gene>
<organism evidence="1 2">
    <name type="scientific">Cirrhinus mrigala</name>
    <name type="common">Mrigala</name>
    <dbReference type="NCBI Taxonomy" id="683832"/>
    <lineage>
        <taxon>Eukaryota</taxon>
        <taxon>Metazoa</taxon>
        <taxon>Chordata</taxon>
        <taxon>Craniata</taxon>
        <taxon>Vertebrata</taxon>
        <taxon>Euteleostomi</taxon>
        <taxon>Actinopterygii</taxon>
        <taxon>Neopterygii</taxon>
        <taxon>Teleostei</taxon>
        <taxon>Ostariophysi</taxon>
        <taxon>Cypriniformes</taxon>
        <taxon>Cyprinidae</taxon>
        <taxon>Labeoninae</taxon>
        <taxon>Labeonini</taxon>
        <taxon>Cirrhinus</taxon>
    </lineage>
</organism>
<sequence length="68" mass="7378">PTRSPPSLTPPAPCSFRFRTWNPSGLLFFTPLMPGGVEVSLVEGKVTVHIYVSLGKNTRVDISSGNYT</sequence>
<dbReference type="AlphaFoldDB" id="A0ABD0RVA1"/>
<proteinExistence type="predicted"/>
<dbReference type="Proteomes" id="UP001529510">
    <property type="component" value="Unassembled WGS sequence"/>
</dbReference>
<protein>
    <submittedName>
        <fullName evidence="1">Uncharacterized protein</fullName>
    </submittedName>
</protein>
<accession>A0ABD0RVA1</accession>
<evidence type="ECO:0000313" key="2">
    <source>
        <dbReference type="Proteomes" id="UP001529510"/>
    </source>
</evidence>
<dbReference type="InterPro" id="IPR013320">
    <property type="entry name" value="ConA-like_dom_sf"/>
</dbReference>
<name>A0ABD0RVA1_CIRMR</name>
<reference evidence="1 2" key="1">
    <citation type="submission" date="2024-05" db="EMBL/GenBank/DDBJ databases">
        <title>Genome sequencing and assembly of Indian major carp, Cirrhinus mrigala (Hamilton, 1822).</title>
        <authorList>
            <person name="Mohindra V."/>
            <person name="Chowdhury L.M."/>
            <person name="Lal K."/>
            <person name="Jena J.K."/>
        </authorList>
    </citation>
    <scope>NUCLEOTIDE SEQUENCE [LARGE SCALE GENOMIC DNA]</scope>
    <source>
        <strain evidence="1">CM1030</strain>
        <tissue evidence="1">Blood</tissue>
    </source>
</reference>
<dbReference type="SUPFAM" id="SSF49899">
    <property type="entry name" value="Concanavalin A-like lectins/glucanases"/>
    <property type="match status" value="1"/>
</dbReference>
<dbReference type="EMBL" id="JAMKFB020000002">
    <property type="protein sequence ID" value="KAL0201708.1"/>
    <property type="molecule type" value="Genomic_DNA"/>
</dbReference>
<evidence type="ECO:0000313" key="1">
    <source>
        <dbReference type="EMBL" id="KAL0201708.1"/>
    </source>
</evidence>
<keyword evidence="2" id="KW-1185">Reference proteome</keyword>